<organism evidence="2 3">
    <name type="scientific">Panagrellus redivivus</name>
    <name type="common">Microworm</name>
    <dbReference type="NCBI Taxonomy" id="6233"/>
    <lineage>
        <taxon>Eukaryota</taxon>
        <taxon>Metazoa</taxon>
        <taxon>Ecdysozoa</taxon>
        <taxon>Nematoda</taxon>
        <taxon>Chromadorea</taxon>
        <taxon>Rhabditida</taxon>
        <taxon>Tylenchina</taxon>
        <taxon>Panagrolaimomorpha</taxon>
        <taxon>Panagrolaimoidea</taxon>
        <taxon>Panagrolaimidae</taxon>
        <taxon>Panagrellus</taxon>
    </lineage>
</organism>
<dbReference type="Proteomes" id="UP000492821">
    <property type="component" value="Unassembled WGS sequence"/>
</dbReference>
<keyword evidence="2" id="KW-1185">Reference proteome</keyword>
<dbReference type="AlphaFoldDB" id="A0A7E4VS52"/>
<evidence type="ECO:0000256" key="1">
    <source>
        <dbReference type="SAM" id="SignalP"/>
    </source>
</evidence>
<feature type="chain" id="PRO_5028925058" evidence="1">
    <location>
        <begin position="22"/>
        <end position="164"/>
    </location>
</feature>
<reference evidence="3" key="2">
    <citation type="submission" date="2020-10" db="UniProtKB">
        <authorList>
            <consortium name="WormBaseParasite"/>
        </authorList>
    </citation>
    <scope>IDENTIFICATION</scope>
</reference>
<keyword evidence="1" id="KW-0732">Signal</keyword>
<feature type="signal peptide" evidence="1">
    <location>
        <begin position="1"/>
        <end position="21"/>
    </location>
</feature>
<accession>A0A7E4VS52</accession>
<sequence length="164" mass="18344">MFRCLHHWLLSFSVLFTSLLTICFDVHDSAKANYNKDARTAQLPVLPNLMRVVGIYLKIGFVFNNKVIRVSCGPVHRVPKDCNAHMEDVSGGFEYKCCYKTSSNASHIDSKCHYSMIPAVVNGLDIENGADAVDENKFKPIELPCDSLKVLRSIPRSTYKSGTT</sequence>
<dbReference type="WBParaSite" id="Pan_g2761.t1">
    <property type="protein sequence ID" value="Pan_g2761.t1"/>
    <property type="gene ID" value="Pan_g2761"/>
</dbReference>
<name>A0A7E4VS52_PANRE</name>
<evidence type="ECO:0000313" key="3">
    <source>
        <dbReference type="WBParaSite" id="Pan_g2761.t1"/>
    </source>
</evidence>
<protein>
    <submittedName>
        <fullName evidence="3">Secreted protein</fullName>
    </submittedName>
</protein>
<evidence type="ECO:0000313" key="2">
    <source>
        <dbReference type="Proteomes" id="UP000492821"/>
    </source>
</evidence>
<proteinExistence type="predicted"/>
<reference evidence="2" key="1">
    <citation type="journal article" date="2013" name="Genetics">
        <title>The draft genome and transcriptome of Panagrellus redivivus are shaped by the harsh demands of a free-living lifestyle.</title>
        <authorList>
            <person name="Srinivasan J."/>
            <person name="Dillman A.R."/>
            <person name="Macchietto M.G."/>
            <person name="Heikkinen L."/>
            <person name="Lakso M."/>
            <person name="Fracchia K.M."/>
            <person name="Antoshechkin I."/>
            <person name="Mortazavi A."/>
            <person name="Wong G."/>
            <person name="Sternberg P.W."/>
        </authorList>
    </citation>
    <scope>NUCLEOTIDE SEQUENCE [LARGE SCALE GENOMIC DNA]</scope>
    <source>
        <strain evidence="2">MT8872</strain>
    </source>
</reference>